<dbReference type="Gene3D" id="3.40.50.620">
    <property type="entry name" value="HUPs"/>
    <property type="match status" value="1"/>
</dbReference>
<evidence type="ECO:0000256" key="1">
    <source>
        <dbReference type="SAM" id="Phobius"/>
    </source>
</evidence>
<feature type="transmembrane region" description="Helical" evidence="1">
    <location>
        <begin position="21"/>
        <end position="43"/>
    </location>
</feature>
<organism evidence="3 4">
    <name type="scientific">Floridaenema evergladense BLCC-F167</name>
    <dbReference type="NCBI Taxonomy" id="3153639"/>
    <lineage>
        <taxon>Bacteria</taxon>
        <taxon>Bacillati</taxon>
        <taxon>Cyanobacteriota</taxon>
        <taxon>Cyanophyceae</taxon>
        <taxon>Oscillatoriophycideae</taxon>
        <taxon>Aerosakkonematales</taxon>
        <taxon>Aerosakkonemataceae</taxon>
        <taxon>Floridanema</taxon>
        <taxon>Floridanema evergladense</taxon>
    </lineage>
</organism>
<dbReference type="InterPro" id="IPR014729">
    <property type="entry name" value="Rossmann-like_a/b/a_fold"/>
</dbReference>
<evidence type="ECO:0000313" key="3">
    <source>
        <dbReference type="EMBL" id="MFB2835787.1"/>
    </source>
</evidence>
<comment type="caution">
    <text evidence="3">The sequence shown here is derived from an EMBL/GenBank/DDBJ whole genome shotgun (WGS) entry which is preliminary data.</text>
</comment>
<keyword evidence="1" id="KW-0472">Membrane</keyword>
<reference evidence="3 4" key="1">
    <citation type="submission" date="2024-09" db="EMBL/GenBank/DDBJ databases">
        <title>Floridaenema gen nov. (Aerosakkonemataceae, Aerosakkonematales ord. nov., Cyanobacteria) from benthic tropical and subtropical fresh waters, with the description of four new species.</title>
        <authorList>
            <person name="Moretto J.A."/>
            <person name="Berthold D.E."/>
            <person name="Lefler F.W."/>
            <person name="Huang I.-S."/>
            <person name="Laughinghouse H. IV."/>
        </authorList>
    </citation>
    <scope>NUCLEOTIDE SEQUENCE [LARGE SCALE GENOMIC DNA]</scope>
    <source>
        <strain evidence="3 4">BLCC-F167</strain>
    </source>
</reference>
<accession>A0ABV4WLM5</accession>
<keyword evidence="1" id="KW-0812">Transmembrane</keyword>
<keyword evidence="1" id="KW-1133">Transmembrane helix</keyword>
<sequence length="232" mass="25981">MKPKKKQKNEFRFWLPFLGRRSLLIVLTGFCLIVGICLLYNSVILYTASQKPVGAILVLGGSITREIHAAELAKESPEIPILISHGSSEPCILLIFQKVAASIDKVWLEKCANSTFGNFYFSLPILKQWQVNKVKVVTSATHLPRAIWLAQIMLGSHGIWVELEIAAETKGVPANRESLLVTTADVTRGLIWAVVSQFYEPKCNDLIPLSQVDLTVWKMKGFKCERQANLPY</sequence>
<gene>
    <name evidence="3" type="ORF">ACE1CA_14750</name>
</gene>
<feature type="domain" description="DUF218" evidence="2">
    <location>
        <begin position="55"/>
        <end position="158"/>
    </location>
</feature>
<evidence type="ECO:0000259" key="2">
    <source>
        <dbReference type="Pfam" id="PF02698"/>
    </source>
</evidence>
<dbReference type="CDD" id="cd06259">
    <property type="entry name" value="YdcF-like"/>
    <property type="match status" value="1"/>
</dbReference>
<dbReference type="EMBL" id="JBHFNT010000121">
    <property type="protein sequence ID" value="MFB2835787.1"/>
    <property type="molecule type" value="Genomic_DNA"/>
</dbReference>
<proteinExistence type="predicted"/>
<dbReference type="Proteomes" id="UP001576780">
    <property type="component" value="Unassembled WGS sequence"/>
</dbReference>
<evidence type="ECO:0000313" key="4">
    <source>
        <dbReference type="Proteomes" id="UP001576780"/>
    </source>
</evidence>
<name>A0ABV4WLM5_9CYAN</name>
<protein>
    <submittedName>
        <fullName evidence="3">YdcF family protein</fullName>
    </submittedName>
</protein>
<dbReference type="InterPro" id="IPR003848">
    <property type="entry name" value="DUF218"/>
</dbReference>
<dbReference type="Pfam" id="PF02698">
    <property type="entry name" value="DUF218"/>
    <property type="match status" value="1"/>
</dbReference>
<dbReference type="RefSeq" id="WP_413278191.1">
    <property type="nucleotide sequence ID" value="NZ_JBHFNT010000121.1"/>
</dbReference>
<keyword evidence="4" id="KW-1185">Reference proteome</keyword>